<reference evidence="10 11" key="2">
    <citation type="submission" date="2015-03" db="EMBL/GenBank/DDBJ databases">
        <authorList>
            <person name="Chan K.-G."/>
        </authorList>
    </citation>
    <scope>NUCLEOTIDE SEQUENCE [LARGE SCALE GENOMIC DNA]</scope>
    <source>
        <strain evidence="10 11">RB-25</strain>
    </source>
</reference>
<feature type="transmembrane region" description="Helical" evidence="9">
    <location>
        <begin position="366"/>
        <end position="390"/>
    </location>
</feature>
<accession>W0L5H6</accession>
<feature type="transmembrane region" description="Helical" evidence="9">
    <location>
        <begin position="538"/>
        <end position="556"/>
    </location>
</feature>
<evidence type="ECO:0000313" key="10">
    <source>
        <dbReference type="EMBL" id="AHG18956.1"/>
    </source>
</evidence>
<sequence length="1045" mass="113522">MANFFIDRPIFAWVLAIILCLTGTLAIFSLPVEQYPNLAPPNVRISATYPGASAQTLENTVTQIIEQSMTGLDNMMYMSSQSTNTGQASVTLTFNAGTDPNQAMQQVQNQLQAAIKRLPQPVQQQGVTVSKSGDTTLMMVAFVSTDGSMDKQDIADYIVSNLQDPLSRIDGVGSMDVYGSQYAMRIWLDPNKLTGYQLTTQDVVNAIRSQNTQVAVGQLGGSPAVDKQALNATINAQSQLQTPEQFREITLRVNQNGSLVTLGDVATIEMGSENYNFLSRYNGLQAAGMNIKLASGANELQTDQQVKDKIAELAPFFPHGLEAKVAYETTPFVKASIRDVVKTLLEAIALVFLVMYLFLQNFRATLIPTIAVPVVLLGTFTILSIFGYSINTLTMFAMVLAIGLLVDDAIVVVENVERVMSEEGLSPRDATRKSMGQIQGALVGIALVLSAVFVPMAFFGGTTGAIYRQFSITIVSAMVLSVLVAMILTPALCATLLKPVTKGHHHSKRGFFGWFNRVFNRNAERYERGVARVLHHSIRYMVIYLLLLGGMAVLFLKLPTSFLPQEDRGVFTVQVQLPTGSTLQQTTKVVEGVEQYFLTKEKNNVLSVFSTIGSGPGGNGQNVARMFIRLTDWGSRTAGANSSFAIIDRASKAFRNINEARVIASSPPAITGLGNASGFDMQLEDHAGQGHSKLMAARDQLLQLAGQNPQLVRVRHNGLDDTPQLQIDIDQRKAQTLGVNIDDINSTLSTAWGSTYVNDFVDRGRVKKVYVQAAAPFRMLPEDINKWYVRNNSGGMVPFSAFSTSYWSSGSPRLERYNGSSSVEIVGEAASGISTGTAMDEMEKLVHQLPTGFGLEWTAMSYQERLSGSQAPALYAISLLVVFLCLAALYESWSIPFSVMLVVPLGVIGAVAATWLRGLENDVYFQVGLLTIIGLSAKNAILIVEFANELNHKGQDLIAATLEASRMRLRPILMTSLAFIFGVLPMATSSGAGSGSQHAVGTGVMGGMISATILAIFFVPLFFVLVRRRFPGKLAVQQQIKKNNE</sequence>
<dbReference type="eggNOG" id="COG0841">
    <property type="taxonomic scope" value="Bacteria"/>
</dbReference>
<keyword evidence="3 9" id="KW-0813">Transport</keyword>
<feature type="transmembrane region" description="Helical" evidence="9">
    <location>
        <begin position="923"/>
        <end position="944"/>
    </location>
</feature>
<evidence type="ECO:0000256" key="5">
    <source>
        <dbReference type="ARBA" id="ARBA00022519"/>
    </source>
</evidence>
<protein>
    <recommendedName>
        <fullName evidence="9">Efflux pump membrane transporter</fullName>
    </recommendedName>
</protein>
<dbReference type="InterPro" id="IPR027463">
    <property type="entry name" value="AcrB_DN_DC_subdom"/>
</dbReference>
<dbReference type="GO" id="GO:0005886">
    <property type="term" value="C:plasma membrane"/>
    <property type="evidence" value="ECO:0007669"/>
    <property type="project" value="UniProtKB-SubCell"/>
</dbReference>
<dbReference type="Pfam" id="PF00873">
    <property type="entry name" value="ACR_tran"/>
    <property type="match status" value="1"/>
</dbReference>
<organism evidence="10 11">
    <name type="scientific">Chania multitudinisentens RB-25</name>
    <dbReference type="NCBI Taxonomy" id="1441930"/>
    <lineage>
        <taxon>Bacteria</taxon>
        <taxon>Pseudomonadati</taxon>
        <taxon>Pseudomonadota</taxon>
        <taxon>Gammaproteobacteria</taxon>
        <taxon>Enterobacterales</taxon>
        <taxon>Yersiniaceae</taxon>
        <taxon>Chania</taxon>
    </lineage>
</organism>
<evidence type="ECO:0000256" key="1">
    <source>
        <dbReference type="ARBA" id="ARBA00004429"/>
    </source>
</evidence>
<dbReference type="PANTHER" id="PTHR32063">
    <property type="match status" value="1"/>
</dbReference>
<dbReference type="Gene3D" id="3.30.70.1320">
    <property type="entry name" value="Multidrug efflux transporter AcrB pore domain like"/>
    <property type="match status" value="1"/>
</dbReference>
<keyword evidence="7 9" id="KW-1133">Transmembrane helix</keyword>
<dbReference type="GO" id="GO:0015562">
    <property type="term" value="F:efflux transmembrane transporter activity"/>
    <property type="evidence" value="ECO:0007669"/>
    <property type="project" value="InterPro"/>
</dbReference>
<evidence type="ECO:0000256" key="2">
    <source>
        <dbReference type="ARBA" id="ARBA00010942"/>
    </source>
</evidence>
<proteinExistence type="inferred from homology"/>
<feature type="transmembrane region" description="Helical" evidence="9">
    <location>
        <begin position="340"/>
        <end position="359"/>
    </location>
</feature>
<dbReference type="PRINTS" id="PR00702">
    <property type="entry name" value="ACRIFLAVINRP"/>
</dbReference>
<dbReference type="NCBIfam" id="NF000282">
    <property type="entry name" value="RND_permease_1"/>
    <property type="match status" value="1"/>
</dbReference>
<keyword evidence="5 9" id="KW-0997">Cell inner membrane</keyword>
<feature type="transmembrane region" description="Helical" evidence="9">
    <location>
        <begin position="972"/>
        <end position="992"/>
    </location>
</feature>
<evidence type="ECO:0000313" key="11">
    <source>
        <dbReference type="Proteomes" id="UP000019030"/>
    </source>
</evidence>
<dbReference type="FunFam" id="3.30.2090.10:FF:000002">
    <property type="entry name" value="Efflux pump membrane transporter"/>
    <property type="match status" value="1"/>
</dbReference>
<dbReference type="SUPFAM" id="SSF82866">
    <property type="entry name" value="Multidrug efflux transporter AcrB transmembrane domain"/>
    <property type="match status" value="2"/>
</dbReference>
<dbReference type="NCBIfam" id="TIGR00915">
    <property type="entry name" value="2A0602"/>
    <property type="match status" value="1"/>
</dbReference>
<gene>
    <name evidence="10" type="ORF">Z042_04550</name>
</gene>
<dbReference type="STRING" id="1441930.Z042_04550"/>
<dbReference type="OrthoDB" id="9757904at2"/>
<dbReference type="Gene3D" id="3.30.70.1440">
    <property type="entry name" value="Multidrug efflux transporter AcrB pore domain"/>
    <property type="match status" value="1"/>
</dbReference>
<dbReference type="FunFam" id="3.30.70.1430:FF:000001">
    <property type="entry name" value="Efflux pump membrane transporter"/>
    <property type="match status" value="1"/>
</dbReference>
<feature type="transmembrane region" description="Helical" evidence="9">
    <location>
        <begin position="1004"/>
        <end position="1026"/>
    </location>
</feature>
<dbReference type="EMBL" id="CP007044">
    <property type="protein sequence ID" value="AHG18956.1"/>
    <property type="molecule type" value="Genomic_DNA"/>
</dbReference>
<dbReference type="FunFam" id="3.30.2090.10:FF:000001">
    <property type="entry name" value="Efflux pump membrane transporter"/>
    <property type="match status" value="1"/>
</dbReference>
<dbReference type="FunFam" id="1.20.1640.10:FF:000002">
    <property type="entry name" value="Efflux pump membrane transporter"/>
    <property type="match status" value="1"/>
</dbReference>
<keyword evidence="8 9" id="KW-0472">Membrane</keyword>
<dbReference type="HOGENOM" id="CLU_002755_0_2_6"/>
<comment type="caution">
    <text evidence="9">Lacks conserved residue(s) required for the propagation of feature annotation.</text>
</comment>
<dbReference type="Gene3D" id="3.30.70.1430">
    <property type="entry name" value="Multidrug efflux transporter AcrB pore domain"/>
    <property type="match status" value="2"/>
</dbReference>
<dbReference type="RefSeq" id="WP_024912625.1">
    <property type="nucleotide sequence ID" value="NZ_CP007044.2"/>
</dbReference>
<dbReference type="SUPFAM" id="SSF82714">
    <property type="entry name" value="Multidrug efflux transporter AcrB TolC docking domain, DN and DC subdomains"/>
    <property type="match status" value="2"/>
</dbReference>
<name>W0L5H6_9GAMM</name>
<dbReference type="NCBIfam" id="NF007842">
    <property type="entry name" value="PRK10555.1"/>
    <property type="match status" value="1"/>
</dbReference>
<keyword evidence="4" id="KW-1003">Cell membrane</keyword>
<dbReference type="PANTHER" id="PTHR32063:SF32">
    <property type="entry name" value="AMINOGLYCOSIDE EFFLUX PUMP-RELATED"/>
    <property type="match status" value="1"/>
</dbReference>
<dbReference type="Proteomes" id="UP000019030">
    <property type="component" value="Chromosome"/>
</dbReference>
<feature type="transmembrane region" description="Helical" evidence="9">
    <location>
        <begin position="470"/>
        <end position="497"/>
    </location>
</feature>
<keyword evidence="11" id="KW-1185">Reference proteome</keyword>
<dbReference type="Gene3D" id="1.20.1640.10">
    <property type="entry name" value="Multidrug efflux transporter AcrB transmembrane domain"/>
    <property type="match status" value="2"/>
</dbReference>
<dbReference type="PATRIC" id="fig|1441930.4.peg.910"/>
<reference evidence="10 11" key="1">
    <citation type="submission" date="2014-01" db="EMBL/GenBank/DDBJ databases">
        <title>Isolation of Serratia multitudinisentens RB-25 from Ex-Landfill site.</title>
        <authorList>
            <person name="Robson E.H.J."/>
        </authorList>
    </citation>
    <scope>NUCLEOTIDE SEQUENCE [LARGE SCALE GENOMIC DNA]</scope>
    <source>
        <strain evidence="10 11">RB-25</strain>
    </source>
</reference>
<evidence type="ECO:0000256" key="7">
    <source>
        <dbReference type="ARBA" id="ARBA00022989"/>
    </source>
</evidence>
<comment type="subcellular location">
    <subcellularLocation>
        <location evidence="1 9">Cell inner membrane</location>
        <topology evidence="1 9">Multi-pass membrane protein</topology>
    </subcellularLocation>
</comment>
<comment type="similarity">
    <text evidence="2 9">Belongs to the resistance-nodulation-cell division (RND) (TC 2.A.6) family.</text>
</comment>
<feature type="transmembrane region" description="Helical" evidence="9">
    <location>
        <begin position="437"/>
        <end position="458"/>
    </location>
</feature>
<dbReference type="FunFam" id="3.30.70.1430:FF:000002">
    <property type="entry name" value="Efflux pump membrane transporter"/>
    <property type="match status" value="1"/>
</dbReference>
<dbReference type="GO" id="GO:0009636">
    <property type="term" value="P:response to toxic substance"/>
    <property type="evidence" value="ECO:0007669"/>
    <property type="project" value="UniProtKB-ARBA"/>
</dbReference>
<evidence type="ECO:0000256" key="4">
    <source>
        <dbReference type="ARBA" id="ARBA00022475"/>
    </source>
</evidence>
<evidence type="ECO:0000256" key="6">
    <source>
        <dbReference type="ARBA" id="ARBA00022692"/>
    </source>
</evidence>
<evidence type="ECO:0000256" key="8">
    <source>
        <dbReference type="ARBA" id="ARBA00023136"/>
    </source>
</evidence>
<dbReference type="GO" id="GO:0042910">
    <property type="term" value="F:xenobiotic transmembrane transporter activity"/>
    <property type="evidence" value="ECO:0007669"/>
    <property type="project" value="TreeGrafter"/>
</dbReference>
<dbReference type="SUPFAM" id="SSF82693">
    <property type="entry name" value="Multidrug efflux transporter AcrB pore domain, PN1, PN2, PC1 and PC2 subdomains"/>
    <property type="match status" value="4"/>
</dbReference>
<keyword evidence="6 9" id="KW-0812">Transmembrane</keyword>
<dbReference type="Gene3D" id="3.30.2090.10">
    <property type="entry name" value="Multidrug efflux transporter AcrB TolC docking domain, DN and DC subdomains"/>
    <property type="match status" value="2"/>
</dbReference>
<dbReference type="InterPro" id="IPR004764">
    <property type="entry name" value="MdtF-like"/>
</dbReference>
<evidence type="ECO:0000256" key="3">
    <source>
        <dbReference type="ARBA" id="ARBA00022448"/>
    </source>
</evidence>
<evidence type="ECO:0000256" key="9">
    <source>
        <dbReference type="RuleBase" id="RU364070"/>
    </source>
</evidence>
<dbReference type="InterPro" id="IPR001036">
    <property type="entry name" value="Acrflvin-R"/>
</dbReference>
<feature type="transmembrane region" description="Helical" evidence="9">
    <location>
        <begin position="897"/>
        <end position="917"/>
    </location>
</feature>
<dbReference type="KEGG" id="sfo:Z042_04550"/>
<dbReference type="AlphaFoldDB" id="W0L5H6"/>
<dbReference type="FunFam" id="1.20.1640.10:FF:000001">
    <property type="entry name" value="Efflux pump membrane transporter"/>
    <property type="match status" value="1"/>
</dbReference>
<feature type="transmembrane region" description="Helical" evidence="9">
    <location>
        <begin position="873"/>
        <end position="890"/>
    </location>
</feature>